<evidence type="ECO:0000256" key="1">
    <source>
        <dbReference type="SAM" id="MobiDB-lite"/>
    </source>
</evidence>
<feature type="region of interest" description="Disordered" evidence="1">
    <location>
        <begin position="176"/>
        <end position="215"/>
    </location>
</feature>
<organism evidence="3 4">
    <name type="scientific">Pandoraea iniqua</name>
    <dbReference type="NCBI Taxonomy" id="2508288"/>
    <lineage>
        <taxon>Bacteria</taxon>
        <taxon>Pseudomonadati</taxon>
        <taxon>Pseudomonadota</taxon>
        <taxon>Betaproteobacteria</taxon>
        <taxon>Burkholderiales</taxon>
        <taxon>Burkholderiaceae</taxon>
        <taxon>Pandoraea</taxon>
    </lineage>
</organism>
<sequence>MRGFKSWSIAAGWLVASMLGTLAAAGHAQAQAGGSAHEPVGGCDCARIIADCSASVAVIPVFASNGAYSADVTLQTNAPSCAKVDYRLDDTAYVTILRDGSQGGQRMFGTRPLTRNSLSSLSCHVCAAATAPVPNDGLSPDMARLSGAPGTFSAAPLAPAPAAPANNATTYVPASAMPSAPASAAPSSATPTPTATPMPSSIGDTAGLNAVNASTSGSPEVARDVAAINAPAPAGATIVTPPIPPSAAAQPPAAAPMRVVNPSGRWRGLCTNAPPWWGLWGSPMTRLMALALNGAQVTGNVDDVEPNIHTTVQGTLAGDRLQLAGSYGAKHDITFGADGTTLTDAWCNRDGRCETCQMQRF</sequence>
<keyword evidence="4" id="KW-1185">Reference proteome</keyword>
<feature type="compositionally biased region" description="Low complexity" evidence="1">
    <location>
        <begin position="176"/>
        <end position="201"/>
    </location>
</feature>
<name>A0A5E4U5I3_9BURK</name>
<evidence type="ECO:0000256" key="2">
    <source>
        <dbReference type="SAM" id="SignalP"/>
    </source>
</evidence>
<dbReference type="RefSeq" id="WP_150683762.1">
    <property type="nucleotide sequence ID" value="NZ_CABPSI010000002.1"/>
</dbReference>
<evidence type="ECO:0000313" key="4">
    <source>
        <dbReference type="Proteomes" id="UP000333828"/>
    </source>
</evidence>
<gene>
    <name evidence="3" type="ORF">PIN31115_01802</name>
</gene>
<keyword evidence="2" id="KW-0732">Signal</keyword>
<dbReference type="EMBL" id="CABPSI010000002">
    <property type="protein sequence ID" value="VVD95041.1"/>
    <property type="molecule type" value="Genomic_DNA"/>
</dbReference>
<accession>A0A5E4U5I3</accession>
<reference evidence="3 4" key="1">
    <citation type="submission" date="2019-08" db="EMBL/GenBank/DDBJ databases">
        <authorList>
            <person name="Peeters C."/>
        </authorList>
    </citation>
    <scope>NUCLEOTIDE SEQUENCE [LARGE SCALE GENOMIC DNA]</scope>
    <source>
        <strain evidence="3 4">LMG 31115</strain>
    </source>
</reference>
<feature type="chain" id="PRO_5022838999" evidence="2">
    <location>
        <begin position="31"/>
        <end position="361"/>
    </location>
</feature>
<feature type="signal peptide" evidence="2">
    <location>
        <begin position="1"/>
        <end position="30"/>
    </location>
</feature>
<evidence type="ECO:0000313" key="3">
    <source>
        <dbReference type="EMBL" id="VVD95041.1"/>
    </source>
</evidence>
<dbReference type="Proteomes" id="UP000333828">
    <property type="component" value="Unassembled WGS sequence"/>
</dbReference>
<protein>
    <submittedName>
        <fullName evidence="3">Uncharacterized protein</fullName>
    </submittedName>
</protein>
<proteinExistence type="predicted"/>
<dbReference type="AlphaFoldDB" id="A0A5E4U5I3"/>